<keyword evidence="1" id="KW-0507">mRNA processing</keyword>
<reference evidence="5" key="1">
    <citation type="journal article" date="2019" name="Nat. Commun.">
        <title>Genome-wide association mapping of date palm fruit traits.</title>
        <authorList>
            <person name="Hazzouri K.M."/>
            <person name="Gros-Balthazard M."/>
            <person name="Flowers J.M."/>
            <person name="Copetti D."/>
            <person name="Lemansour A."/>
            <person name="Lebrun M."/>
            <person name="Masmoudi K."/>
            <person name="Ferrand S."/>
            <person name="Dhar M.I."/>
            <person name="Fresquez Z.A."/>
            <person name="Rosas U."/>
            <person name="Zhang J."/>
            <person name="Talag J."/>
            <person name="Lee S."/>
            <person name="Kudrna D."/>
            <person name="Powell R.F."/>
            <person name="Leitch I.J."/>
            <person name="Krueger R.R."/>
            <person name="Wing R.A."/>
            <person name="Amiri K.M.A."/>
            <person name="Purugganan M.D."/>
        </authorList>
    </citation>
    <scope>NUCLEOTIDE SEQUENCE [LARGE SCALE GENOMIC DNA]</scope>
    <source>
        <strain evidence="5">cv. Khalas</strain>
    </source>
</reference>
<feature type="coiled-coil region" evidence="2">
    <location>
        <begin position="211"/>
        <end position="266"/>
    </location>
</feature>
<dbReference type="GO" id="GO:0000993">
    <property type="term" value="F:RNA polymerase II complex binding"/>
    <property type="evidence" value="ECO:0007669"/>
    <property type="project" value="TreeGrafter"/>
</dbReference>
<dbReference type="SMART" id="SM00582">
    <property type="entry name" value="RPR"/>
    <property type="match status" value="1"/>
</dbReference>
<proteinExistence type="predicted"/>
<evidence type="ECO:0000256" key="2">
    <source>
        <dbReference type="SAM" id="Coils"/>
    </source>
</evidence>
<dbReference type="CDD" id="cd16981">
    <property type="entry name" value="CID_RPRD_like"/>
    <property type="match status" value="1"/>
</dbReference>
<keyword evidence="5" id="KW-1185">Reference proteome</keyword>
<dbReference type="GeneID" id="103708102"/>
<dbReference type="OrthoDB" id="10069473at2759"/>
<reference evidence="6" key="2">
    <citation type="submission" date="2025-08" db="UniProtKB">
        <authorList>
            <consortium name="RefSeq"/>
        </authorList>
    </citation>
    <scope>IDENTIFICATION</scope>
    <source>
        <tissue evidence="6">Young leaves</tissue>
    </source>
</reference>
<feature type="compositionally biased region" description="Pro residues" evidence="3">
    <location>
        <begin position="397"/>
        <end position="411"/>
    </location>
</feature>
<evidence type="ECO:0000256" key="1">
    <source>
        <dbReference type="ARBA" id="ARBA00022664"/>
    </source>
</evidence>
<dbReference type="AlphaFoldDB" id="A0A8B7C3Y3"/>
<feature type="compositionally biased region" description="Low complexity" evidence="3">
    <location>
        <begin position="417"/>
        <end position="428"/>
    </location>
</feature>
<dbReference type="KEGG" id="pda:103708102"/>
<feature type="region of interest" description="Disordered" evidence="3">
    <location>
        <begin position="495"/>
        <end position="526"/>
    </location>
</feature>
<dbReference type="GO" id="GO:0031124">
    <property type="term" value="P:mRNA 3'-end processing"/>
    <property type="evidence" value="ECO:0007669"/>
    <property type="project" value="TreeGrafter"/>
</dbReference>
<feature type="compositionally biased region" description="Polar residues" evidence="3">
    <location>
        <begin position="511"/>
        <end position="526"/>
    </location>
</feature>
<accession>A0A8B7C3Y3</accession>
<evidence type="ECO:0000313" key="6">
    <source>
        <dbReference type="RefSeq" id="XP_008791103.2"/>
    </source>
</evidence>
<feature type="compositionally biased region" description="Basic and acidic residues" evidence="3">
    <location>
        <begin position="376"/>
        <end position="385"/>
    </location>
</feature>
<dbReference type="GO" id="GO:0005634">
    <property type="term" value="C:nucleus"/>
    <property type="evidence" value="ECO:0007669"/>
    <property type="project" value="UniProtKB-ARBA"/>
</dbReference>
<dbReference type="Proteomes" id="UP000228380">
    <property type="component" value="Chromosome 14"/>
</dbReference>
<dbReference type="PANTHER" id="PTHR12460">
    <property type="entry name" value="CYCLIN-DEPENDENT KINASE INHIBITOR-RELATED PROTEIN"/>
    <property type="match status" value="1"/>
</dbReference>
<dbReference type="Gene3D" id="1.25.40.90">
    <property type="match status" value="1"/>
</dbReference>
<organism evidence="5 6">
    <name type="scientific">Phoenix dactylifera</name>
    <name type="common">Date palm</name>
    <dbReference type="NCBI Taxonomy" id="42345"/>
    <lineage>
        <taxon>Eukaryota</taxon>
        <taxon>Viridiplantae</taxon>
        <taxon>Streptophyta</taxon>
        <taxon>Embryophyta</taxon>
        <taxon>Tracheophyta</taxon>
        <taxon>Spermatophyta</taxon>
        <taxon>Magnoliopsida</taxon>
        <taxon>Liliopsida</taxon>
        <taxon>Arecaceae</taxon>
        <taxon>Coryphoideae</taxon>
        <taxon>Phoeniceae</taxon>
        <taxon>Phoenix</taxon>
    </lineage>
</organism>
<feature type="region of interest" description="Disordered" evidence="3">
    <location>
        <begin position="373"/>
        <end position="438"/>
    </location>
</feature>
<dbReference type="PANTHER" id="PTHR12460:SF23">
    <property type="entry name" value="ACTIN CYTOSKELETON-REGULATORY COMPLEX PROTEIN PAN1"/>
    <property type="match status" value="1"/>
</dbReference>
<dbReference type="InterPro" id="IPR006569">
    <property type="entry name" value="CID_dom"/>
</dbReference>
<dbReference type="InterPro" id="IPR008942">
    <property type="entry name" value="ENTH_VHS"/>
</dbReference>
<evidence type="ECO:0000256" key="3">
    <source>
        <dbReference type="SAM" id="MobiDB-lite"/>
    </source>
</evidence>
<sequence>MSGTFNGHILVDKLAKLNNSQQSIETLSHWCIFHRNKARQVVEIWNKQFHCTRWEKQVPFLYLANDILQNSRRKGLEFVTEFWKVLPDALNNVLENGDEFGRNTVLRLVNIWEERKVFGSRGKILKDELLGRNPEGRNRNENFTNYKLQKRRGGDGILEKLISDYEHLYDGPVDEEALFGKCQTAISCVEKVEKEIGSDFKLGSLSGSRVLEELEEQLSMLRECIEQLKALESSRITLVSHLREAIHEQEFKLEQVRNQLKITQSRYEQVGSICQQSLSGNLGKMPPEQRLREASEAPPSYTAEAPSSTGDREQSAPVRYNHQEHFNDKAPRTEEEQQKTAAAAVAAKLVASTSSAQMLSFVLSSLASEGVIGPAAKEDSSSGDRKRPRLENVTSPYIPPHSQPSLPPFPHPDTLYQPTLPQPSSSPLAYPGSTHQPQMLPPTPPMAIPPPATQFMQVAGSMTGVPYSYGSALPPQRPPPFPGFAMINSPPFPGLQNPFQGFQSPEGANLFNHSSVPVTPPQISRP</sequence>
<name>A0A8B7C3Y3_PHODC</name>
<dbReference type="PROSITE" id="PS51391">
    <property type="entry name" value="CID"/>
    <property type="match status" value="1"/>
</dbReference>
<dbReference type="RefSeq" id="XP_008791103.2">
    <property type="nucleotide sequence ID" value="XM_008792881.4"/>
</dbReference>
<dbReference type="FunFam" id="1.25.40.90:FF:000018">
    <property type="entry name" value="ENTH/VHS family protein isoform 1"/>
    <property type="match status" value="1"/>
</dbReference>
<evidence type="ECO:0000259" key="4">
    <source>
        <dbReference type="PROSITE" id="PS51391"/>
    </source>
</evidence>
<dbReference type="SUPFAM" id="SSF48464">
    <property type="entry name" value="ENTH/VHS domain"/>
    <property type="match status" value="1"/>
</dbReference>
<gene>
    <name evidence="6" type="primary">LOC103708102</name>
</gene>
<feature type="domain" description="CID" evidence="4">
    <location>
        <begin position="2"/>
        <end position="134"/>
    </location>
</feature>
<feature type="region of interest" description="Disordered" evidence="3">
    <location>
        <begin position="278"/>
        <end position="315"/>
    </location>
</feature>
<dbReference type="Pfam" id="PF04818">
    <property type="entry name" value="CID"/>
    <property type="match status" value="1"/>
</dbReference>
<evidence type="ECO:0000313" key="5">
    <source>
        <dbReference type="Proteomes" id="UP000228380"/>
    </source>
</evidence>
<protein>
    <submittedName>
        <fullName evidence="6">Regulation of nuclear pre-mRNA domain-containing protein 2 isoform X1</fullName>
    </submittedName>
</protein>
<keyword evidence="2" id="KW-0175">Coiled coil</keyword>